<protein>
    <recommendedName>
        <fullName evidence="4">DUF1579 domain-containing protein</fullName>
    </recommendedName>
</protein>
<evidence type="ECO:0000313" key="3">
    <source>
        <dbReference type="Proteomes" id="UP000309848"/>
    </source>
</evidence>
<evidence type="ECO:0008006" key="4">
    <source>
        <dbReference type="Google" id="ProtNLM"/>
    </source>
</evidence>
<organism evidence="2 3">
    <name type="scientific">Sphingomonas naasensis</name>
    <dbReference type="NCBI Taxonomy" id="1344951"/>
    <lineage>
        <taxon>Bacteria</taxon>
        <taxon>Pseudomonadati</taxon>
        <taxon>Pseudomonadota</taxon>
        <taxon>Alphaproteobacteria</taxon>
        <taxon>Sphingomonadales</taxon>
        <taxon>Sphingomonadaceae</taxon>
        <taxon>Sphingomonas</taxon>
    </lineage>
</organism>
<name>A0A4S1WPS2_9SPHN</name>
<dbReference type="OrthoDB" id="675075at2"/>
<feature type="chain" id="PRO_5020290183" description="DUF1579 domain-containing protein" evidence="1">
    <location>
        <begin position="22"/>
        <end position="176"/>
    </location>
</feature>
<proteinExistence type="predicted"/>
<dbReference type="AlphaFoldDB" id="A0A4S1WPS2"/>
<dbReference type="RefSeq" id="WP_135983908.1">
    <property type="nucleotide sequence ID" value="NZ_JAASQM010000002.1"/>
</dbReference>
<sequence>MPLVPLALLAMLAPGAAQAQAAPPAAPLAKPTLPASLGEYFAGRWNGSGTFARNGAPVASSFEFEPRLDGEAMRIRHAEKAPNSFAYDAILTVDSVRGDLVMLMASNNKGGGRLFRSAGWQGDTLVFQSGPELRTGFALERISFHRQGTGSFKATYEMSRDGATWRVGDAQVFVKE</sequence>
<keyword evidence="1" id="KW-0732">Signal</keyword>
<reference evidence="2 3" key="1">
    <citation type="submission" date="2019-04" db="EMBL/GenBank/DDBJ databases">
        <title>Sphingomonas psychrotolerans sp. nov., isolated from soil in the Tianshan Mountains, Xinjiang, China.</title>
        <authorList>
            <person name="Luo Y."/>
            <person name="Sheng H."/>
        </authorList>
    </citation>
    <scope>NUCLEOTIDE SEQUENCE [LARGE SCALE GENOMIC DNA]</scope>
    <source>
        <strain evidence="2 3">KIS18-15</strain>
    </source>
</reference>
<evidence type="ECO:0000256" key="1">
    <source>
        <dbReference type="SAM" id="SignalP"/>
    </source>
</evidence>
<comment type="caution">
    <text evidence="2">The sequence shown here is derived from an EMBL/GenBank/DDBJ whole genome shotgun (WGS) entry which is preliminary data.</text>
</comment>
<keyword evidence="3" id="KW-1185">Reference proteome</keyword>
<dbReference type="Proteomes" id="UP000309848">
    <property type="component" value="Unassembled WGS sequence"/>
</dbReference>
<evidence type="ECO:0000313" key="2">
    <source>
        <dbReference type="EMBL" id="TGX43256.1"/>
    </source>
</evidence>
<feature type="signal peptide" evidence="1">
    <location>
        <begin position="1"/>
        <end position="21"/>
    </location>
</feature>
<gene>
    <name evidence="2" type="ORF">E5A74_08800</name>
</gene>
<dbReference type="EMBL" id="SRXU01000003">
    <property type="protein sequence ID" value="TGX43256.1"/>
    <property type="molecule type" value="Genomic_DNA"/>
</dbReference>
<accession>A0A4S1WPS2</accession>